<sequence length="240" mass="27302">MKLKTSEKVPEKNKNSALKTFAPASMPKATADRMILCLTGPMAAGKNAASRIFEKYGFECIDFDTLVHKAIEERSEQIFEEFSSDAKIYGIDLKNSDGSLNRRALGSLIFKDQKLLSRQETIVYPAVTHFAKDFIKKNPQKNIILNATVLFKIPELMAECTHTVFIKANVFIRLLRVKKRDAMPYDQILARFYSQKDLFKNYKKSEIPVVVIKNSGSILSLEKRIKKAFIDHFGNLSINT</sequence>
<evidence type="ECO:0000313" key="7">
    <source>
        <dbReference type="EMBL" id="QTQ13578.1"/>
    </source>
</evidence>
<proteinExistence type="inferred from homology"/>
<reference evidence="7 8" key="1">
    <citation type="journal article" date="2021" name="Microbiol. Resour. Announc.">
        <title>Complete Genome Sequences of Three Human Oral Treponema parvum Isolates.</title>
        <authorList>
            <person name="Zeng H."/>
            <person name="Watt R.M."/>
        </authorList>
    </citation>
    <scope>NUCLEOTIDE SEQUENCE [LARGE SCALE GENOMIC DNA]</scope>
    <source>
        <strain evidence="7 8">ATCC 700770</strain>
    </source>
</reference>
<gene>
    <name evidence="5 7" type="primary">coaE</name>
    <name evidence="7" type="ORF">HRQ91_03395</name>
</gene>
<dbReference type="HAMAP" id="MF_00376">
    <property type="entry name" value="Dephospho_CoA_kinase"/>
    <property type="match status" value="1"/>
</dbReference>
<evidence type="ECO:0000256" key="5">
    <source>
        <dbReference type="HAMAP-Rule" id="MF_00376"/>
    </source>
</evidence>
<keyword evidence="8" id="KW-1185">Reference proteome</keyword>
<dbReference type="Gene3D" id="3.40.50.300">
    <property type="entry name" value="P-loop containing nucleotide triphosphate hydrolases"/>
    <property type="match status" value="1"/>
</dbReference>
<keyword evidence="4 5" id="KW-0173">Coenzyme A biosynthesis</keyword>
<dbReference type="InterPro" id="IPR027417">
    <property type="entry name" value="P-loop_NTPase"/>
</dbReference>
<dbReference type="RefSeq" id="WP_210120267.1">
    <property type="nucleotide sequence ID" value="NZ_CP054142.1"/>
</dbReference>
<feature type="binding site" evidence="5">
    <location>
        <begin position="43"/>
        <end position="48"/>
    </location>
    <ligand>
        <name>ATP</name>
        <dbReference type="ChEBI" id="CHEBI:30616"/>
    </ligand>
</feature>
<organism evidence="7 8">
    <name type="scientific">Treponema parvum</name>
    <dbReference type="NCBI Taxonomy" id="138851"/>
    <lineage>
        <taxon>Bacteria</taxon>
        <taxon>Pseudomonadati</taxon>
        <taxon>Spirochaetota</taxon>
        <taxon>Spirochaetia</taxon>
        <taxon>Spirochaetales</taxon>
        <taxon>Treponemataceae</taxon>
        <taxon>Treponema</taxon>
    </lineage>
</organism>
<dbReference type="Proteomes" id="UP000671908">
    <property type="component" value="Chromosome"/>
</dbReference>
<dbReference type="InterPro" id="IPR001977">
    <property type="entry name" value="Depp_CoAkinase"/>
</dbReference>
<dbReference type="SUPFAM" id="SSF52540">
    <property type="entry name" value="P-loop containing nucleoside triphosphate hydrolases"/>
    <property type="match status" value="1"/>
</dbReference>
<evidence type="ECO:0000256" key="6">
    <source>
        <dbReference type="NCBIfam" id="TIGR00152"/>
    </source>
</evidence>
<dbReference type="GO" id="GO:0015937">
    <property type="term" value="P:coenzyme A biosynthetic process"/>
    <property type="evidence" value="ECO:0007669"/>
    <property type="project" value="UniProtKB-UniRule"/>
</dbReference>
<accession>A0A975F390</accession>
<comment type="catalytic activity">
    <reaction evidence="5">
        <text>3'-dephospho-CoA + ATP = ADP + CoA + H(+)</text>
        <dbReference type="Rhea" id="RHEA:18245"/>
        <dbReference type="ChEBI" id="CHEBI:15378"/>
        <dbReference type="ChEBI" id="CHEBI:30616"/>
        <dbReference type="ChEBI" id="CHEBI:57287"/>
        <dbReference type="ChEBI" id="CHEBI:57328"/>
        <dbReference type="ChEBI" id="CHEBI:456216"/>
        <dbReference type="EC" id="2.7.1.24"/>
    </reaction>
</comment>
<keyword evidence="2 5" id="KW-0547">Nucleotide-binding</keyword>
<dbReference type="AlphaFoldDB" id="A0A975F390"/>
<keyword evidence="5 7" id="KW-0808">Transferase</keyword>
<dbReference type="PROSITE" id="PS51219">
    <property type="entry name" value="DPCK"/>
    <property type="match status" value="1"/>
</dbReference>
<comment type="similarity">
    <text evidence="1 5">Belongs to the CoaE family.</text>
</comment>
<comment type="function">
    <text evidence="5">Catalyzes the phosphorylation of the 3'-hydroxyl group of dephosphocoenzyme A to form coenzyme A.</text>
</comment>
<dbReference type="CDD" id="cd02022">
    <property type="entry name" value="DPCK"/>
    <property type="match status" value="1"/>
</dbReference>
<name>A0A975F390_9SPIR</name>
<evidence type="ECO:0000313" key="8">
    <source>
        <dbReference type="Proteomes" id="UP000671908"/>
    </source>
</evidence>
<dbReference type="GO" id="GO:0005737">
    <property type="term" value="C:cytoplasm"/>
    <property type="evidence" value="ECO:0007669"/>
    <property type="project" value="UniProtKB-SubCell"/>
</dbReference>
<dbReference type="EC" id="2.7.1.24" evidence="5 6"/>
<dbReference type="GO" id="GO:0004140">
    <property type="term" value="F:dephospho-CoA kinase activity"/>
    <property type="evidence" value="ECO:0007669"/>
    <property type="project" value="UniProtKB-UniRule"/>
</dbReference>
<evidence type="ECO:0000256" key="1">
    <source>
        <dbReference type="ARBA" id="ARBA00009018"/>
    </source>
</evidence>
<dbReference type="NCBIfam" id="TIGR00152">
    <property type="entry name" value="dephospho-CoA kinase"/>
    <property type="match status" value="1"/>
</dbReference>
<dbReference type="KEGG" id="tpav:HRQ91_03395"/>
<dbReference type="EMBL" id="CP054142">
    <property type="protein sequence ID" value="QTQ13578.1"/>
    <property type="molecule type" value="Genomic_DNA"/>
</dbReference>
<keyword evidence="3 5" id="KW-0067">ATP-binding</keyword>
<evidence type="ECO:0000256" key="3">
    <source>
        <dbReference type="ARBA" id="ARBA00022840"/>
    </source>
</evidence>
<evidence type="ECO:0000256" key="2">
    <source>
        <dbReference type="ARBA" id="ARBA00022741"/>
    </source>
</evidence>
<comment type="subcellular location">
    <subcellularLocation>
        <location evidence="5">Cytoplasm</location>
    </subcellularLocation>
</comment>
<protein>
    <recommendedName>
        <fullName evidence="5 6">Dephospho-CoA kinase</fullName>
        <ecNumber evidence="5 6">2.7.1.24</ecNumber>
    </recommendedName>
    <alternativeName>
        <fullName evidence="5">Dephosphocoenzyme A kinase</fullName>
    </alternativeName>
</protein>
<keyword evidence="5" id="KW-0963">Cytoplasm</keyword>
<dbReference type="GO" id="GO:0005524">
    <property type="term" value="F:ATP binding"/>
    <property type="evidence" value="ECO:0007669"/>
    <property type="project" value="UniProtKB-UniRule"/>
</dbReference>
<dbReference type="Pfam" id="PF01121">
    <property type="entry name" value="CoaE"/>
    <property type="match status" value="1"/>
</dbReference>
<keyword evidence="5 7" id="KW-0418">Kinase</keyword>
<evidence type="ECO:0000256" key="4">
    <source>
        <dbReference type="ARBA" id="ARBA00022993"/>
    </source>
</evidence>
<comment type="pathway">
    <text evidence="5">Cofactor biosynthesis; coenzyme A biosynthesis; CoA from (R)-pantothenate: step 5/5.</text>
</comment>